<name>W6YE91_COCC2</name>
<keyword evidence="10 14" id="KW-0378">Hydrolase</keyword>
<feature type="chain" id="PRO_5012633126" description="Peptide hydrolase" evidence="16">
    <location>
        <begin position="16"/>
        <end position="518"/>
    </location>
</feature>
<dbReference type="Pfam" id="PF04389">
    <property type="entry name" value="Peptidase_M28"/>
    <property type="match status" value="1"/>
</dbReference>
<evidence type="ECO:0000256" key="9">
    <source>
        <dbReference type="ARBA" id="ARBA00022729"/>
    </source>
</evidence>
<evidence type="ECO:0000256" key="14">
    <source>
        <dbReference type="RuleBase" id="RU361240"/>
    </source>
</evidence>
<protein>
    <recommendedName>
        <fullName evidence="14">Peptide hydrolase</fullName>
        <ecNumber evidence="14">3.4.-.-</ecNumber>
    </recommendedName>
</protein>
<dbReference type="HOGENOM" id="CLU_024336_0_2_1"/>
<dbReference type="CDD" id="cd03876">
    <property type="entry name" value="M28_SGAP_like"/>
    <property type="match status" value="1"/>
</dbReference>
<evidence type="ECO:0000256" key="12">
    <source>
        <dbReference type="ARBA" id="ARBA00023049"/>
    </source>
</evidence>
<dbReference type="SUPFAM" id="SSF52025">
    <property type="entry name" value="PA domain"/>
    <property type="match status" value="1"/>
</dbReference>
<dbReference type="OrthoDB" id="10013407at2759"/>
<dbReference type="Pfam" id="PF02225">
    <property type="entry name" value="PA"/>
    <property type="match status" value="1"/>
</dbReference>
<dbReference type="Gene3D" id="3.50.30.30">
    <property type="match status" value="1"/>
</dbReference>
<comment type="subunit">
    <text evidence="4">Monomer.</text>
</comment>
<dbReference type="GO" id="GO:0005576">
    <property type="term" value="C:extracellular region"/>
    <property type="evidence" value="ECO:0007669"/>
    <property type="project" value="UniProtKB-SubCell"/>
</dbReference>
<keyword evidence="9 16" id="KW-0732">Signal</keyword>
<reference evidence="19 20" key="1">
    <citation type="journal article" date="2013" name="PLoS Genet.">
        <title>Comparative genome structure, secondary metabolite, and effector coding capacity across Cochliobolus pathogens.</title>
        <authorList>
            <person name="Condon B.J."/>
            <person name="Leng Y."/>
            <person name="Wu D."/>
            <person name="Bushley K.E."/>
            <person name="Ohm R.A."/>
            <person name="Otillar R."/>
            <person name="Martin J."/>
            <person name="Schackwitz W."/>
            <person name="Grimwood J."/>
            <person name="MohdZainudin N."/>
            <person name="Xue C."/>
            <person name="Wang R."/>
            <person name="Manning V.A."/>
            <person name="Dhillon B."/>
            <person name="Tu Z.J."/>
            <person name="Steffenson B.J."/>
            <person name="Salamov A."/>
            <person name="Sun H."/>
            <person name="Lowry S."/>
            <person name="LaButti K."/>
            <person name="Han J."/>
            <person name="Copeland A."/>
            <person name="Lindquist E."/>
            <person name="Barry K."/>
            <person name="Schmutz J."/>
            <person name="Baker S.E."/>
            <person name="Ciuffetti L.M."/>
            <person name="Grigoriev I.V."/>
            <person name="Zhong S."/>
            <person name="Turgeon B.G."/>
        </authorList>
    </citation>
    <scope>NUCLEOTIDE SEQUENCE [LARGE SCALE GENOMIC DNA]</scope>
    <source>
        <strain evidence="19 20">26-R-13</strain>
    </source>
</reference>
<gene>
    <name evidence="19" type="ORF">COCCADRAFT_25982</name>
</gene>
<dbReference type="GO" id="GO:0008235">
    <property type="term" value="F:metalloexopeptidase activity"/>
    <property type="evidence" value="ECO:0007669"/>
    <property type="project" value="InterPro"/>
</dbReference>
<feature type="compositionally biased region" description="Low complexity" evidence="15">
    <location>
        <begin position="17"/>
        <end position="28"/>
    </location>
</feature>
<dbReference type="EC" id="3.4.-.-" evidence="14"/>
<dbReference type="GO" id="GO:0006508">
    <property type="term" value="P:proteolysis"/>
    <property type="evidence" value="ECO:0007669"/>
    <property type="project" value="UniProtKB-KW"/>
</dbReference>
<evidence type="ECO:0000256" key="8">
    <source>
        <dbReference type="ARBA" id="ARBA00022723"/>
    </source>
</evidence>
<dbReference type="CDD" id="cd02130">
    <property type="entry name" value="PA_ScAPY_like"/>
    <property type="match status" value="1"/>
</dbReference>
<dbReference type="Proteomes" id="UP000053841">
    <property type="component" value="Unassembled WGS sequence"/>
</dbReference>
<dbReference type="GO" id="GO:0004177">
    <property type="term" value="F:aminopeptidase activity"/>
    <property type="evidence" value="ECO:0007669"/>
    <property type="project" value="UniProtKB-KW"/>
</dbReference>
<comment type="cofactor">
    <cofactor evidence="1">
        <name>Zn(2+)</name>
        <dbReference type="ChEBI" id="CHEBI:29105"/>
    </cofactor>
</comment>
<evidence type="ECO:0000256" key="6">
    <source>
        <dbReference type="ARBA" id="ARBA00022525"/>
    </source>
</evidence>
<dbReference type="InterPro" id="IPR041756">
    <property type="entry name" value="M28_SGAP-like"/>
</dbReference>
<comment type="similarity">
    <text evidence="3">Belongs to the peptidase M28 family. M28A subfamily.</text>
</comment>
<dbReference type="InterPro" id="IPR046450">
    <property type="entry name" value="PA_dom_sf"/>
</dbReference>
<dbReference type="InterPro" id="IPR007484">
    <property type="entry name" value="Peptidase_M28"/>
</dbReference>
<dbReference type="GO" id="GO:0046872">
    <property type="term" value="F:metal ion binding"/>
    <property type="evidence" value="ECO:0007669"/>
    <property type="project" value="UniProtKB-KW"/>
</dbReference>
<keyword evidence="7 14" id="KW-0645">Protease</keyword>
<evidence type="ECO:0000259" key="17">
    <source>
        <dbReference type="Pfam" id="PF02225"/>
    </source>
</evidence>
<dbReference type="KEGG" id="bze:COCCADRAFT_25982"/>
<dbReference type="eggNOG" id="KOG2195">
    <property type="taxonomic scope" value="Eukaryota"/>
</dbReference>
<dbReference type="AlphaFoldDB" id="W6YE91"/>
<evidence type="ECO:0000256" key="4">
    <source>
        <dbReference type="ARBA" id="ARBA00011245"/>
    </source>
</evidence>
<keyword evidence="6" id="KW-0964">Secreted</keyword>
<dbReference type="EMBL" id="KI964603">
    <property type="protein sequence ID" value="EUC33809.1"/>
    <property type="molecule type" value="Genomic_DNA"/>
</dbReference>
<evidence type="ECO:0000256" key="10">
    <source>
        <dbReference type="ARBA" id="ARBA00022801"/>
    </source>
</evidence>
<feature type="compositionally biased region" description="Basic residues" evidence="15">
    <location>
        <begin position="29"/>
        <end position="39"/>
    </location>
</feature>
<evidence type="ECO:0000256" key="11">
    <source>
        <dbReference type="ARBA" id="ARBA00022833"/>
    </source>
</evidence>
<feature type="signal peptide" evidence="16">
    <location>
        <begin position="1"/>
        <end position="15"/>
    </location>
</feature>
<evidence type="ECO:0000256" key="16">
    <source>
        <dbReference type="SAM" id="SignalP"/>
    </source>
</evidence>
<dbReference type="GeneID" id="19145914"/>
<keyword evidence="5" id="KW-0031">Aminopeptidase</keyword>
<evidence type="ECO:0000256" key="3">
    <source>
        <dbReference type="ARBA" id="ARBA00005957"/>
    </source>
</evidence>
<keyword evidence="13" id="KW-0325">Glycoprotein</keyword>
<proteinExistence type="inferred from homology"/>
<keyword evidence="11 14" id="KW-0862">Zinc</keyword>
<keyword evidence="12" id="KW-0482">Metalloprotease</keyword>
<dbReference type="SUPFAM" id="SSF53187">
    <property type="entry name" value="Zn-dependent exopeptidases"/>
    <property type="match status" value="1"/>
</dbReference>
<dbReference type="Gene3D" id="3.40.630.10">
    <property type="entry name" value="Zn peptidases"/>
    <property type="match status" value="1"/>
</dbReference>
<dbReference type="RefSeq" id="XP_007711902.1">
    <property type="nucleotide sequence ID" value="XM_007713712.1"/>
</dbReference>
<comment type="subcellular location">
    <subcellularLocation>
        <location evidence="2">Secreted</location>
    </subcellularLocation>
</comment>
<dbReference type="FunFam" id="3.40.630.10:FF:000054">
    <property type="entry name" value="Peptide hydrolase"/>
    <property type="match status" value="1"/>
</dbReference>
<dbReference type="PANTHER" id="PTHR12147">
    <property type="entry name" value="METALLOPEPTIDASE M28 FAMILY MEMBER"/>
    <property type="match status" value="1"/>
</dbReference>
<sequence length="518" mass="54921">MRFVPFVALAAPVLAQVGPKPNPNTKPGKPGKHHDKPKKLVTPKDLIKDIKLEDLLKGSQKLQDIADEAGGNRAFGGTGHNATTEWLYQTLLATGYYDVYKQPFVELFTAATTKLTVAGEDIPVSYMTFGPSGDATANIVKVNNLGCAAADYPAAVSGQHALISRGTCPFAEKSTLAKAAGAVGALIYNNEPEQPLSGTLGGAGNYAPTVGMTKEAGEALIAKLGNSTALQGTLFINAIQENRTNYNVIAETKEGDHNNVLMIGGHTDSVYQGPGINDDGSGTVGTLVAGLALTKYKIKNAVRLGFWGAEEFGKLGSFYYMKTINGTFGGSTAEANKIRAYLNFDMIASPNYVLGIYDGDGSAFNFSGAAGSDKIEKDFEEFYEERGLPHVPSLFTLRSDYAAFLENGIPSGGLFTGAEVLKTPEEAQLFGGEAGKPLDGCYHQACDDINNLNHEAYLLNTQSIANSVAKYAVSFEGIPKANATLRKRGAESARFMSRFDHGGHEHLGQPCGAGKHAI</sequence>
<dbReference type="InterPro" id="IPR003137">
    <property type="entry name" value="PA_domain"/>
</dbReference>
<evidence type="ECO:0000256" key="5">
    <source>
        <dbReference type="ARBA" id="ARBA00022438"/>
    </source>
</evidence>
<evidence type="ECO:0000256" key="7">
    <source>
        <dbReference type="ARBA" id="ARBA00022670"/>
    </source>
</evidence>
<keyword evidence="8 14" id="KW-0479">Metal-binding</keyword>
<evidence type="ECO:0000313" key="20">
    <source>
        <dbReference type="Proteomes" id="UP000053841"/>
    </source>
</evidence>
<dbReference type="InterPro" id="IPR045175">
    <property type="entry name" value="M28_fam"/>
</dbReference>
<evidence type="ECO:0000256" key="1">
    <source>
        <dbReference type="ARBA" id="ARBA00001947"/>
    </source>
</evidence>
<organism evidence="19 20">
    <name type="scientific">Cochliobolus carbonum (strain 26-R-13)</name>
    <name type="common">Maize leaf spot fungus</name>
    <name type="synonym">Bipolaris zeicola</name>
    <dbReference type="NCBI Taxonomy" id="930089"/>
    <lineage>
        <taxon>Eukaryota</taxon>
        <taxon>Fungi</taxon>
        <taxon>Dikarya</taxon>
        <taxon>Ascomycota</taxon>
        <taxon>Pezizomycotina</taxon>
        <taxon>Dothideomycetes</taxon>
        <taxon>Pleosporomycetidae</taxon>
        <taxon>Pleosporales</taxon>
        <taxon>Pleosporineae</taxon>
        <taxon>Pleosporaceae</taxon>
        <taxon>Bipolaris</taxon>
    </lineage>
</organism>
<evidence type="ECO:0000259" key="18">
    <source>
        <dbReference type="Pfam" id="PF04389"/>
    </source>
</evidence>
<evidence type="ECO:0000256" key="15">
    <source>
        <dbReference type="SAM" id="MobiDB-lite"/>
    </source>
</evidence>
<evidence type="ECO:0000256" key="13">
    <source>
        <dbReference type="ARBA" id="ARBA00023180"/>
    </source>
</evidence>
<feature type="domain" description="Peptidase M28" evidence="18">
    <location>
        <begin position="247"/>
        <end position="464"/>
    </location>
</feature>
<feature type="domain" description="PA" evidence="17">
    <location>
        <begin position="136"/>
        <end position="220"/>
    </location>
</feature>
<evidence type="ECO:0000313" key="19">
    <source>
        <dbReference type="EMBL" id="EUC33809.1"/>
    </source>
</evidence>
<keyword evidence="20" id="KW-1185">Reference proteome</keyword>
<evidence type="ECO:0000256" key="2">
    <source>
        <dbReference type="ARBA" id="ARBA00004613"/>
    </source>
</evidence>
<accession>W6YE91</accession>
<dbReference type="PANTHER" id="PTHR12147:SF57">
    <property type="entry name" value="PEPTIDE HYDROLASE"/>
    <property type="match status" value="1"/>
</dbReference>
<feature type="region of interest" description="Disordered" evidence="15">
    <location>
        <begin position="17"/>
        <end position="39"/>
    </location>
</feature>